<sequence>MIRSYWYLVTNYFDPTRLFSGICFFARRVYIIGSLKYRILVMVTGVMFIAELGFATAGTYYASVLPNFAEFHKVAWLNSASFSLAIAADLILTVVLIMVLRKSRTGFDHTDSLIDVLIMYSVCTVYVNSVLAALNYRDTVRNPTTSLRQGKAINLSTSVRTGTRGDVSMDWATTNHIRSTEFENSVIELKSTREMSMMDNIDEV</sequence>
<feature type="transmembrane region" description="Helical" evidence="1">
    <location>
        <begin position="39"/>
        <end position="62"/>
    </location>
</feature>
<dbReference type="AlphaFoldDB" id="A0A1M2V2E8"/>
<reference evidence="2 3" key="1">
    <citation type="submission" date="2016-10" db="EMBL/GenBank/DDBJ databases">
        <title>Genome sequence of the basidiomycete white-rot fungus Trametes pubescens.</title>
        <authorList>
            <person name="Makela M.R."/>
            <person name="Granchi Z."/>
            <person name="Peng M."/>
            <person name="De Vries R.P."/>
            <person name="Grigoriev I."/>
            <person name="Riley R."/>
            <person name="Hilden K."/>
        </authorList>
    </citation>
    <scope>NUCLEOTIDE SEQUENCE [LARGE SCALE GENOMIC DNA]</scope>
    <source>
        <strain evidence="2 3">FBCC735</strain>
    </source>
</reference>
<dbReference type="Proteomes" id="UP000184267">
    <property type="component" value="Unassembled WGS sequence"/>
</dbReference>
<name>A0A1M2V2E8_TRAPU</name>
<evidence type="ECO:0000256" key="1">
    <source>
        <dbReference type="SAM" id="Phobius"/>
    </source>
</evidence>
<proteinExistence type="predicted"/>
<comment type="caution">
    <text evidence="2">The sequence shown here is derived from an EMBL/GenBank/DDBJ whole genome shotgun (WGS) entry which is preliminary data.</text>
</comment>
<evidence type="ECO:0000313" key="2">
    <source>
        <dbReference type="EMBL" id="OJT01772.1"/>
    </source>
</evidence>
<keyword evidence="3" id="KW-1185">Reference proteome</keyword>
<dbReference type="EMBL" id="MNAD01001723">
    <property type="protein sequence ID" value="OJT01772.1"/>
    <property type="molecule type" value="Genomic_DNA"/>
</dbReference>
<protein>
    <submittedName>
        <fullName evidence="2">Uncharacterized protein</fullName>
    </submittedName>
</protein>
<evidence type="ECO:0000313" key="3">
    <source>
        <dbReference type="Proteomes" id="UP000184267"/>
    </source>
</evidence>
<organism evidence="2 3">
    <name type="scientific">Trametes pubescens</name>
    <name type="common">White-rot fungus</name>
    <dbReference type="NCBI Taxonomy" id="154538"/>
    <lineage>
        <taxon>Eukaryota</taxon>
        <taxon>Fungi</taxon>
        <taxon>Dikarya</taxon>
        <taxon>Basidiomycota</taxon>
        <taxon>Agaricomycotina</taxon>
        <taxon>Agaricomycetes</taxon>
        <taxon>Polyporales</taxon>
        <taxon>Polyporaceae</taxon>
        <taxon>Trametes</taxon>
    </lineage>
</organism>
<keyword evidence="1" id="KW-1133">Transmembrane helix</keyword>
<feature type="transmembrane region" description="Helical" evidence="1">
    <location>
        <begin position="82"/>
        <end position="100"/>
    </location>
</feature>
<accession>A0A1M2V2E8</accession>
<keyword evidence="1" id="KW-0472">Membrane</keyword>
<feature type="transmembrane region" description="Helical" evidence="1">
    <location>
        <begin position="112"/>
        <end position="134"/>
    </location>
</feature>
<gene>
    <name evidence="2" type="ORF">TRAPUB_7828</name>
</gene>
<dbReference type="OrthoDB" id="2748062at2759"/>
<keyword evidence="1" id="KW-0812">Transmembrane</keyword>
<dbReference type="OMA" id="STREMSM"/>